<comment type="similarity">
    <text evidence="2">Belongs to the GatC family.</text>
</comment>
<comment type="catalytic activity">
    <reaction evidence="2">
        <text>L-aspartyl-tRNA(Asn) + L-glutamine + ATP + H2O = L-asparaginyl-tRNA(Asn) + L-glutamate + ADP + phosphate + 2 H(+)</text>
        <dbReference type="Rhea" id="RHEA:14513"/>
        <dbReference type="Rhea" id="RHEA-COMP:9674"/>
        <dbReference type="Rhea" id="RHEA-COMP:9677"/>
        <dbReference type="ChEBI" id="CHEBI:15377"/>
        <dbReference type="ChEBI" id="CHEBI:15378"/>
        <dbReference type="ChEBI" id="CHEBI:29985"/>
        <dbReference type="ChEBI" id="CHEBI:30616"/>
        <dbReference type="ChEBI" id="CHEBI:43474"/>
        <dbReference type="ChEBI" id="CHEBI:58359"/>
        <dbReference type="ChEBI" id="CHEBI:78515"/>
        <dbReference type="ChEBI" id="CHEBI:78516"/>
        <dbReference type="ChEBI" id="CHEBI:456216"/>
    </reaction>
</comment>
<name>A0A4P8L6T4_9BACT</name>
<evidence type="ECO:0000313" key="3">
    <source>
        <dbReference type="EMBL" id="QCQ22432.1"/>
    </source>
</evidence>
<dbReference type="GO" id="GO:0050566">
    <property type="term" value="F:asparaginyl-tRNA synthase (glutamine-hydrolyzing) activity"/>
    <property type="evidence" value="ECO:0007669"/>
    <property type="project" value="RHEA"/>
</dbReference>
<dbReference type="Gene3D" id="1.10.20.60">
    <property type="entry name" value="Glu-tRNAGln amidotransferase C subunit, N-terminal domain"/>
    <property type="match status" value="1"/>
</dbReference>
<protein>
    <recommendedName>
        <fullName evidence="2">Aspartyl/glutamyl-tRNA(Asn/Gln) amidotransferase subunit C</fullName>
        <shortName evidence="2">Asp/Glu-ADT subunit C</shortName>
        <ecNumber evidence="2">6.3.5.-</ecNumber>
    </recommendedName>
</protein>
<evidence type="ECO:0000256" key="1">
    <source>
        <dbReference type="ARBA" id="ARBA00022840"/>
    </source>
</evidence>
<dbReference type="GO" id="GO:0016740">
    <property type="term" value="F:transferase activity"/>
    <property type="evidence" value="ECO:0007669"/>
    <property type="project" value="UniProtKB-KW"/>
</dbReference>
<keyword evidence="3" id="KW-0808">Transferase</keyword>
<dbReference type="GO" id="GO:0050567">
    <property type="term" value="F:glutaminyl-tRNA synthase (glutamine-hydrolyzing) activity"/>
    <property type="evidence" value="ECO:0007669"/>
    <property type="project" value="UniProtKB-UniRule"/>
</dbReference>
<dbReference type="InterPro" id="IPR036113">
    <property type="entry name" value="Asp/Glu-ADT_sf_sub_c"/>
</dbReference>
<evidence type="ECO:0000313" key="4">
    <source>
        <dbReference type="Proteomes" id="UP000298602"/>
    </source>
</evidence>
<dbReference type="EMBL" id="CP040098">
    <property type="protein sequence ID" value="QCQ22432.1"/>
    <property type="molecule type" value="Genomic_DNA"/>
</dbReference>
<keyword evidence="1 2" id="KW-0067">ATP-binding</keyword>
<dbReference type="PANTHER" id="PTHR15004:SF0">
    <property type="entry name" value="GLUTAMYL-TRNA(GLN) AMIDOTRANSFERASE SUBUNIT C, MITOCHONDRIAL"/>
    <property type="match status" value="1"/>
</dbReference>
<comment type="function">
    <text evidence="2">Allows the formation of correctly charged Asn-tRNA(Asn) or Gln-tRNA(Gln) through the transamidation of misacylated Asp-tRNA(Asn) or Glu-tRNA(Gln) in organisms which lack either or both of asparaginyl-tRNA or glutaminyl-tRNA synthetases. The reaction takes place in the presence of glutamine and ATP through an activated phospho-Asp-tRNA(Asn) or phospho-Glu-tRNA(Gln).</text>
</comment>
<dbReference type="Pfam" id="PF02686">
    <property type="entry name" value="GatC"/>
    <property type="match status" value="1"/>
</dbReference>
<comment type="catalytic activity">
    <reaction evidence="2">
        <text>L-glutamyl-tRNA(Gln) + L-glutamine + ATP + H2O = L-glutaminyl-tRNA(Gln) + L-glutamate + ADP + phosphate + H(+)</text>
        <dbReference type="Rhea" id="RHEA:17521"/>
        <dbReference type="Rhea" id="RHEA-COMP:9681"/>
        <dbReference type="Rhea" id="RHEA-COMP:9684"/>
        <dbReference type="ChEBI" id="CHEBI:15377"/>
        <dbReference type="ChEBI" id="CHEBI:15378"/>
        <dbReference type="ChEBI" id="CHEBI:29985"/>
        <dbReference type="ChEBI" id="CHEBI:30616"/>
        <dbReference type="ChEBI" id="CHEBI:43474"/>
        <dbReference type="ChEBI" id="CHEBI:58359"/>
        <dbReference type="ChEBI" id="CHEBI:78520"/>
        <dbReference type="ChEBI" id="CHEBI:78521"/>
        <dbReference type="ChEBI" id="CHEBI:456216"/>
    </reaction>
</comment>
<proteinExistence type="inferred from homology"/>
<dbReference type="NCBIfam" id="TIGR00135">
    <property type="entry name" value="gatC"/>
    <property type="match status" value="1"/>
</dbReference>
<dbReference type="GO" id="GO:0070681">
    <property type="term" value="P:glutaminyl-tRNAGln biosynthesis via transamidation"/>
    <property type="evidence" value="ECO:0007669"/>
    <property type="project" value="TreeGrafter"/>
</dbReference>
<dbReference type="InterPro" id="IPR003837">
    <property type="entry name" value="GatC"/>
</dbReference>
<keyword evidence="4" id="KW-1185">Reference proteome</keyword>
<keyword evidence="2" id="KW-0648">Protein biosynthesis</keyword>
<comment type="subunit">
    <text evidence="2">Heterotrimer of A, B and C subunits.</text>
</comment>
<dbReference type="GO" id="GO:0006412">
    <property type="term" value="P:translation"/>
    <property type="evidence" value="ECO:0007669"/>
    <property type="project" value="UniProtKB-UniRule"/>
</dbReference>
<dbReference type="RefSeq" id="WP_137424594.1">
    <property type="nucleotide sequence ID" value="NZ_CP040098.1"/>
</dbReference>
<dbReference type="HAMAP" id="MF_00122">
    <property type="entry name" value="GatC"/>
    <property type="match status" value="1"/>
</dbReference>
<dbReference type="AlphaFoldDB" id="A0A4P8L6T4"/>
<dbReference type="PANTHER" id="PTHR15004">
    <property type="entry name" value="GLUTAMYL-TRNA(GLN) AMIDOTRANSFERASE SUBUNIT C, MITOCHONDRIAL"/>
    <property type="match status" value="1"/>
</dbReference>
<keyword evidence="2" id="KW-0547">Nucleotide-binding</keyword>
<dbReference type="Proteomes" id="UP000298602">
    <property type="component" value="Chromosome"/>
</dbReference>
<dbReference type="OrthoDB" id="9813938at2"/>
<dbReference type="KEGG" id="dax:FDQ92_09830"/>
<accession>A0A4P8L6T4</accession>
<gene>
    <name evidence="2 3" type="primary">gatC</name>
    <name evidence="3" type="ORF">FDQ92_09830</name>
</gene>
<dbReference type="GO" id="GO:0005524">
    <property type="term" value="F:ATP binding"/>
    <property type="evidence" value="ECO:0007669"/>
    <property type="project" value="UniProtKB-KW"/>
</dbReference>
<sequence>MTEKITIEEVRHVAELARLELDDTEVERMTRQLNSILGYIEKLNQVDTSQVEPTTHAIQIQNVFRSDDVRPSLERQAGLANAPRTDGVSFVVPKVI</sequence>
<organism evidence="3 4">
    <name type="scientific">Desulfoglaeba alkanexedens ALDC</name>
    <dbReference type="NCBI Taxonomy" id="980445"/>
    <lineage>
        <taxon>Bacteria</taxon>
        <taxon>Pseudomonadati</taxon>
        <taxon>Thermodesulfobacteriota</taxon>
        <taxon>Syntrophobacteria</taxon>
        <taxon>Syntrophobacterales</taxon>
        <taxon>Syntrophobacteraceae</taxon>
        <taxon>Desulfoglaeba</taxon>
    </lineage>
</organism>
<reference evidence="3 4" key="2">
    <citation type="submission" date="2019-05" db="EMBL/GenBank/DDBJ databases">
        <authorList>
            <person name="Suflita J.M."/>
            <person name="Marks C.R."/>
        </authorList>
    </citation>
    <scope>NUCLEOTIDE SEQUENCE [LARGE SCALE GENOMIC DNA]</scope>
    <source>
        <strain evidence="3 4">ALDC</strain>
    </source>
</reference>
<keyword evidence="2" id="KW-0436">Ligase</keyword>
<dbReference type="SUPFAM" id="SSF141000">
    <property type="entry name" value="Glu-tRNAGln amidotransferase C subunit"/>
    <property type="match status" value="1"/>
</dbReference>
<dbReference type="GO" id="GO:0006450">
    <property type="term" value="P:regulation of translational fidelity"/>
    <property type="evidence" value="ECO:0007669"/>
    <property type="project" value="InterPro"/>
</dbReference>
<dbReference type="EC" id="6.3.5.-" evidence="2"/>
<reference evidence="3 4" key="1">
    <citation type="submission" date="2019-05" db="EMBL/GenBank/DDBJ databases">
        <title>The Complete Genome Sequence of the n-alkane-degrading Desulfoglaeba alkanexedens ALDC reveals multiple alkylsuccinate synthase gene clusters.</title>
        <authorList>
            <person name="Callaghan A.V."/>
            <person name="Davidova I.A."/>
            <person name="Duncan K.E."/>
            <person name="Morris B."/>
            <person name="McInerney M.J."/>
        </authorList>
    </citation>
    <scope>NUCLEOTIDE SEQUENCE [LARGE SCALE GENOMIC DNA]</scope>
    <source>
        <strain evidence="3 4">ALDC</strain>
    </source>
</reference>
<evidence type="ECO:0000256" key="2">
    <source>
        <dbReference type="HAMAP-Rule" id="MF_00122"/>
    </source>
</evidence>